<organism evidence="2 3">
    <name type="scientific">Mucilaginibacter humi</name>
    <dbReference type="NCBI Taxonomy" id="2732510"/>
    <lineage>
        <taxon>Bacteria</taxon>
        <taxon>Pseudomonadati</taxon>
        <taxon>Bacteroidota</taxon>
        <taxon>Sphingobacteriia</taxon>
        <taxon>Sphingobacteriales</taxon>
        <taxon>Sphingobacteriaceae</taxon>
        <taxon>Mucilaginibacter</taxon>
    </lineage>
</organism>
<proteinExistence type="predicted"/>
<feature type="domain" description="PAS" evidence="1">
    <location>
        <begin position="3"/>
        <end position="42"/>
    </location>
</feature>
<reference evidence="2 3" key="1">
    <citation type="submission" date="2020-05" db="EMBL/GenBank/DDBJ databases">
        <authorList>
            <person name="Khan S.A."/>
            <person name="Jeon C.O."/>
            <person name="Chun B.H."/>
        </authorList>
    </citation>
    <scope>NUCLEOTIDE SEQUENCE [LARGE SCALE GENOMIC DNA]</scope>
    <source>
        <strain evidence="2 3">S1162</strain>
    </source>
</reference>
<name>A0ABX1VZM9_9SPHI</name>
<evidence type="ECO:0000313" key="2">
    <source>
        <dbReference type="EMBL" id="NNU33402.1"/>
    </source>
</evidence>
<evidence type="ECO:0000313" key="3">
    <source>
        <dbReference type="Proteomes" id="UP000566071"/>
    </source>
</evidence>
<dbReference type="PROSITE" id="PS50112">
    <property type="entry name" value="PAS"/>
    <property type="match status" value="1"/>
</dbReference>
<keyword evidence="3" id="KW-1185">Reference proteome</keyword>
<dbReference type="NCBIfam" id="TIGR00229">
    <property type="entry name" value="sensory_box"/>
    <property type="match status" value="1"/>
</dbReference>
<dbReference type="SUPFAM" id="SSF55785">
    <property type="entry name" value="PYP-like sensor domain (PAS domain)"/>
    <property type="match status" value="1"/>
</dbReference>
<dbReference type="EMBL" id="JABFCR010000009">
    <property type="protein sequence ID" value="NNU33402.1"/>
    <property type="molecule type" value="Genomic_DNA"/>
</dbReference>
<dbReference type="Gene3D" id="3.30.450.20">
    <property type="entry name" value="PAS domain"/>
    <property type="match status" value="1"/>
</dbReference>
<dbReference type="InterPro" id="IPR035965">
    <property type="entry name" value="PAS-like_dom_sf"/>
</dbReference>
<comment type="caution">
    <text evidence="2">The sequence shown here is derived from an EMBL/GenBank/DDBJ whole genome shotgun (WGS) entry which is preliminary data.</text>
</comment>
<evidence type="ECO:0000259" key="1">
    <source>
        <dbReference type="PROSITE" id="PS50112"/>
    </source>
</evidence>
<sequence length="49" mass="5435">MNRLTLLEALFERAADGLLITDREGIILSANPAFWMLFGIPRATTQVST</sequence>
<dbReference type="Pfam" id="PF13188">
    <property type="entry name" value="PAS_8"/>
    <property type="match status" value="1"/>
</dbReference>
<dbReference type="Proteomes" id="UP000566071">
    <property type="component" value="Unassembled WGS sequence"/>
</dbReference>
<protein>
    <submittedName>
        <fullName evidence="2">PAS domain-containing protein</fullName>
    </submittedName>
</protein>
<accession>A0ABX1VZM9</accession>
<dbReference type="InterPro" id="IPR000014">
    <property type="entry name" value="PAS"/>
</dbReference>
<dbReference type="RefSeq" id="WP_175269099.1">
    <property type="nucleotide sequence ID" value="NZ_JABFCR010000009.1"/>
</dbReference>
<gene>
    <name evidence="2" type="ORF">HK413_03150</name>
</gene>